<evidence type="ECO:0000259" key="5">
    <source>
        <dbReference type="Pfam" id="PF00425"/>
    </source>
</evidence>
<keyword evidence="2" id="KW-0479">Metal-binding</keyword>
<dbReference type="NCBIfam" id="TIGR03494">
    <property type="entry name" value="salicyl_syn"/>
    <property type="match status" value="1"/>
</dbReference>
<dbReference type="InterPro" id="IPR005801">
    <property type="entry name" value="ADC_synthase"/>
</dbReference>
<dbReference type="InterPro" id="IPR019996">
    <property type="entry name" value="Salicylate_synthase"/>
</dbReference>
<gene>
    <name evidence="6" type="ORF">I9026_04875</name>
</gene>
<sequence>MNEVNYLKNTLYNLFDKIQYEEVRYNITPYKLESLKYNICNYLKNILNVDFIMYEMNEKTYIGVGQALEFKITSNNFTIEHKESNLKINEEFKSLSNLLQEIYSIFESNKISAFGNINFNLAKYLYLSNYCNKNDELLHFFVPSIKVEISEGEMLVQFLESNPFSELSDIYEEIEMIHVPLKSNPERILLNQQSDIYKKNVGNAISDIKKGKYSKVIISRKINISESINMIKSYFLGLKFNTPARSYLYNVNEKELFGFSPETIVQVDNYNKVLTFPLAGTRKNEEALKKELLTDIKEVGEHAVSVNLALKELGDVCIPNSIIVEEFMDIYERGSVQHLGSKVSGILDNKNYWDALLSLYPAVTASGIPKKESIEAIEKYEDTPRNLYSGGIFIIDNEIGFDVALILRTVFQDKEETYLRAGAGIVEKSNPDREMEETREKLKSVIEALSL</sequence>
<dbReference type="PANTHER" id="PTHR11236:SF48">
    <property type="entry name" value="ISOCHORISMATE SYNTHASE MENF"/>
    <property type="match status" value="1"/>
</dbReference>
<evidence type="ECO:0000256" key="4">
    <source>
        <dbReference type="ARBA" id="ARBA00023239"/>
    </source>
</evidence>
<keyword evidence="3" id="KW-0460">Magnesium</keyword>
<proteinExistence type="predicted"/>
<dbReference type="InterPro" id="IPR019999">
    <property type="entry name" value="Anth_synth_I-like"/>
</dbReference>
<organism evidence="6 7">
    <name type="scientific">Staphylococcus felis</name>
    <dbReference type="NCBI Taxonomy" id="46127"/>
    <lineage>
        <taxon>Bacteria</taxon>
        <taxon>Bacillati</taxon>
        <taxon>Bacillota</taxon>
        <taxon>Bacilli</taxon>
        <taxon>Bacillales</taxon>
        <taxon>Staphylococcaceae</taxon>
        <taxon>Staphylococcus</taxon>
    </lineage>
</organism>
<feature type="domain" description="Chorismate-utilising enzyme C-terminal" evidence="5">
    <location>
        <begin position="195"/>
        <end position="441"/>
    </location>
</feature>
<evidence type="ECO:0000313" key="6">
    <source>
        <dbReference type="EMBL" id="MBH9580701.1"/>
    </source>
</evidence>
<dbReference type="SUPFAM" id="SSF56322">
    <property type="entry name" value="ADC synthase"/>
    <property type="match status" value="1"/>
</dbReference>
<evidence type="ECO:0000256" key="1">
    <source>
        <dbReference type="ARBA" id="ARBA00001946"/>
    </source>
</evidence>
<dbReference type="Pfam" id="PF00425">
    <property type="entry name" value="Chorismate_bind"/>
    <property type="match status" value="1"/>
</dbReference>
<protein>
    <submittedName>
        <fullName evidence="6">Salicylate synthase</fullName>
    </submittedName>
</protein>
<comment type="cofactor">
    <cofactor evidence="1">
        <name>Mg(2+)</name>
        <dbReference type="ChEBI" id="CHEBI:18420"/>
    </cofactor>
</comment>
<dbReference type="EMBL" id="JAEDAQ010000006">
    <property type="protein sequence ID" value="MBH9580701.1"/>
    <property type="molecule type" value="Genomic_DNA"/>
</dbReference>
<evidence type="ECO:0000313" key="7">
    <source>
        <dbReference type="Proteomes" id="UP000597038"/>
    </source>
</evidence>
<accession>A0ABS0QNU1</accession>
<evidence type="ECO:0000256" key="2">
    <source>
        <dbReference type="ARBA" id="ARBA00022723"/>
    </source>
</evidence>
<dbReference type="InterPro" id="IPR015890">
    <property type="entry name" value="Chorismate_C"/>
</dbReference>
<comment type="caution">
    <text evidence="6">The sequence shown here is derived from an EMBL/GenBank/DDBJ whole genome shotgun (WGS) entry which is preliminary data.</text>
</comment>
<dbReference type="PANTHER" id="PTHR11236">
    <property type="entry name" value="AMINOBENZOATE/ANTHRANILATE SYNTHASE"/>
    <property type="match status" value="1"/>
</dbReference>
<name>A0ABS0QNU1_9STAP</name>
<dbReference type="Proteomes" id="UP000597038">
    <property type="component" value="Unassembled WGS sequence"/>
</dbReference>
<dbReference type="Gene3D" id="3.60.120.10">
    <property type="entry name" value="Anthranilate synthase"/>
    <property type="match status" value="1"/>
</dbReference>
<keyword evidence="4" id="KW-0456">Lyase</keyword>
<keyword evidence="7" id="KW-1185">Reference proteome</keyword>
<evidence type="ECO:0000256" key="3">
    <source>
        <dbReference type="ARBA" id="ARBA00022842"/>
    </source>
</evidence>
<reference evidence="6 7" key="1">
    <citation type="submission" date="2020-12" db="EMBL/GenBank/DDBJ databases">
        <title>Genomic analysis of Staphylococcus felis from a cat with skin infection.</title>
        <authorList>
            <person name="Aslantas O."/>
            <person name="Keskin O."/>
            <person name="Buyukaltay K."/>
            <person name="Gullu Yucetepe A."/>
        </authorList>
    </citation>
    <scope>NUCLEOTIDE SEQUENCE [LARGE SCALE GENOMIC DNA]</scope>
    <source>
        <strain evidence="6 7">HARRANVET</strain>
    </source>
</reference>